<comment type="catalytic activity">
    <reaction evidence="14 15">
        <text>an alpha-Kdo-(2-&gt;6)-lipid IVA + ATP = a 4-O-phospho-alpha-Kdo-(2-&gt;6)-lipid IVA + ADP + H(+)</text>
        <dbReference type="Rhea" id="RHEA:74271"/>
        <dbReference type="ChEBI" id="CHEBI:15378"/>
        <dbReference type="ChEBI" id="CHEBI:30616"/>
        <dbReference type="ChEBI" id="CHEBI:176428"/>
        <dbReference type="ChEBI" id="CHEBI:193140"/>
        <dbReference type="ChEBI" id="CHEBI:456216"/>
        <dbReference type="EC" id="2.7.1.166"/>
    </reaction>
</comment>
<dbReference type="Proteomes" id="UP000586305">
    <property type="component" value="Unassembled WGS sequence"/>
</dbReference>
<comment type="pathway">
    <text evidence="2 15">Bacterial outer membrane biogenesis; LPS core biosynthesis.</text>
</comment>
<dbReference type="EMBL" id="JABBPG010000009">
    <property type="protein sequence ID" value="NOU52374.1"/>
    <property type="molecule type" value="Genomic_DNA"/>
</dbReference>
<evidence type="ECO:0000256" key="5">
    <source>
        <dbReference type="ARBA" id="ARBA00022475"/>
    </source>
</evidence>
<dbReference type="UniPathway" id="UPA00958"/>
<evidence type="ECO:0000256" key="11">
    <source>
        <dbReference type="ARBA" id="ARBA00022985"/>
    </source>
</evidence>
<proteinExistence type="inferred from homology"/>
<evidence type="ECO:0000256" key="14">
    <source>
        <dbReference type="ARBA" id="ARBA00034417"/>
    </source>
</evidence>
<feature type="active site" evidence="15">
    <location>
        <position position="166"/>
    </location>
</feature>
<reference evidence="16 17" key="1">
    <citation type="submission" date="2020-04" db="EMBL/GenBank/DDBJ databases">
        <title>Pseudoalteromonas caenipelagi sp. nov., isolated from a tidal flat.</title>
        <authorList>
            <person name="Park S."/>
            <person name="Yoon J.-H."/>
        </authorList>
    </citation>
    <scope>NUCLEOTIDE SEQUENCE [LARGE SCALE GENOMIC DNA]</scope>
    <source>
        <strain evidence="16 17">JBTF-M23</strain>
    </source>
</reference>
<keyword evidence="11 15" id="KW-0448">Lipopolysaccharide biosynthesis</keyword>
<dbReference type="EC" id="2.7.1.166" evidence="4 15"/>
<evidence type="ECO:0000256" key="1">
    <source>
        <dbReference type="ARBA" id="ARBA00004515"/>
    </source>
</evidence>
<evidence type="ECO:0000256" key="10">
    <source>
        <dbReference type="ARBA" id="ARBA00022840"/>
    </source>
</evidence>
<comment type="similarity">
    <text evidence="3 15">Belongs to the protein kinase superfamily. KdkA/RfaP family.</text>
</comment>
<evidence type="ECO:0000256" key="6">
    <source>
        <dbReference type="ARBA" id="ARBA00022519"/>
    </source>
</evidence>
<sequence>MNITKINSHYLLSNEKTTSDVFLDWFDPTHWQQLNAIVATKKGRATAWFYKHNEHVNVLKHYWRGGLVGKLLSDQYFFYGLKKTRVYKEFELLCALDNLGLPVPKPVAAKVSVQGLIYRGDLITSAINGATSLCERLQISQATEQELSLVGRTIAQFHNQGVYHADLNINNILFGDDGKVYLIDFDRGQLRPQQAAWQRANMERLHRSFKKEAGKWPTFNFSELDWQTLLSAYQATIR</sequence>
<comment type="function">
    <text evidence="15">Catalyzes the ATP-dependent phosphorylation of the 3-deoxy-D-manno-octulosonic acid (Kdo) residue in Kdo-lipid IV(A) at the 4-OH position.</text>
</comment>
<accession>A0A849VKR4</accession>
<evidence type="ECO:0000256" key="12">
    <source>
        <dbReference type="ARBA" id="ARBA00023136"/>
    </source>
</evidence>
<comment type="subcellular location">
    <subcellularLocation>
        <location evidence="1 15">Cell inner membrane</location>
        <topology evidence="1 15">Peripheral membrane protein</topology>
        <orientation evidence="1 15">Cytoplasmic side</orientation>
    </subcellularLocation>
</comment>
<dbReference type="GO" id="GO:0009244">
    <property type="term" value="P:lipopolysaccharide core region biosynthetic process"/>
    <property type="evidence" value="ECO:0007669"/>
    <property type="project" value="UniProtKB-UniRule"/>
</dbReference>
<evidence type="ECO:0000256" key="3">
    <source>
        <dbReference type="ARBA" id="ARBA00010327"/>
    </source>
</evidence>
<dbReference type="AlphaFoldDB" id="A0A849VKR4"/>
<dbReference type="SUPFAM" id="SSF56112">
    <property type="entry name" value="Protein kinase-like (PK-like)"/>
    <property type="match status" value="1"/>
</dbReference>
<keyword evidence="7 15" id="KW-0808">Transferase</keyword>
<dbReference type="InterPro" id="IPR011009">
    <property type="entry name" value="Kinase-like_dom_sf"/>
</dbReference>
<evidence type="ECO:0000256" key="2">
    <source>
        <dbReference type="ARBA" id="ARBA00004713"/>
    </source>
</evidence>
<gene>
    <name evidence="15" type="primary">kdkA</name>
    <name evidence="16" type="ORF">HG263_17775</name>
</gene>
<evidence type="ECO:0000256" key="4">
    <source>
        <dbReference type="ARBA" id="ARBA00011988"/>
    </source>
</evidence>
<comment type="caution">
    <text evidence="16">The sequence shown here is derived from an EMBL/GenBank/DDBJ whole genome shotgun (WGS) entry which is preliminary data.</text>
</comment>
<dbReference type="GO" id="GO:0016301">
    <property type="term" value="F:kinase activity"/>
    <property type="evidence" value="ECO:0007669"/>
    <property type="project" value="UniProtKB-KW"/>
</dbReference>
<keyword evidence="10 15" id="KW-0067">ATP-binding</keyword>
<name>A0A849VKR4_9GAMM</name>
<dbReference type="HAMAP" id="MF_00521">
    <property type="entry name" value="KDO_kinase"/>
    <property type="match status" value="1"/>
</dbReference>
<dbReference type="NCBIfam" id="NF002475">
    <property type="entry name" value="PRK01723.1"/>
    <property type="match status" value="1"/>
</dbReference>
<evidence type="ECO:0000256" key="9">
    <source>
        <dbReference type="ARBA" id="ARBA00022777"/>
    </source>
</evidence>
<dbReference type="GO" id="GO:0005524">
    <property type="term" value="F:ATP binding"/>
    <property type="evidence" value="ECO:0007669"/>
    <property type="project" value="UniProtKB-UniRule"/>
</dbReference>
<evidence type="ECO:0000256" key="7">
    <source>
        <dbReference type="ARBA" id="ARBA00022679"/>
    </source>
</evidence>
<dbReference type="Pfam" id="PF06293">
    <property type="entry name" value="Kdo"/>
    <property type="match status" value="1"/>
</dbReference>
<evidence type="ECO:0000256" key="15">
    <source>
        <dbReference type="HAMAP-Rule" id="MF_00521"/>
    </source>
</evidence>
<evidence type="ECO:0000256" key="13">
    <source>
        <dbReference type="ARBA" id="ARBA00029511"/>
    </source>
</evidence>
<keyword evidence="5 15" id="KW-1003">Cell membrane</keyword>
<dbReference type="InterPro" id="IPR022826">
    <property type="entry name" value="KDO_kinase"/>
</dbReference>
<protein>
    <recommendedName>
        <fullName evidence="13 15">3-deoxy-D-manno-octulosonic acid kinase</fullName>
        <shortName evidence="15">Kdo kinase</shortName>
        <ecNumber evidence="4 15">2.7.1.166</ecNumber>
    </recommendedName>
</protein>
<keyword evidence="17" id="KW-1185">Reference proteome</keyword>
<evidence type="ECO:0000313" key="17">
    <source>
        <dbReference type="Proteomes" id="UP000586305"/>
    </source>
</evidence>
<keyword evidence="6 15" id="KW-0997">Cell inner membrane</keyword>
<keyword evidence="8 15" id="KW-0547">Nucleotide-binding</keyword>
<dbReference type="RefSeq" id="WP_171627434.1">
    <property type="nucleotide sequence ID" value="NZ_JABBPG010000009.1"/>
</dbReference>
<evidence type="ECO:0000256" key="8">
    <source>
        <dbReference type="ARBA" id="ARBA00022741"/>
    </source>
</evidence>
<dbReference type="GO" id="GO:0005886">
    <property type="term" value="C:plasma membrane"/>
    <property type="evidence" value="ECO:0007669"/>
    <property type="project" value="UniProtKB-SubCell"/>
</dbReference>
<keyword evidence="9 15" id="KW-0418">Kinase</keyword>
<dbReference type="Gene3D" id="1.10.510.10">
    <property type="entry name" value="Transferase(Phosphotransferase) domain 1"/>
    <property type="match status" value="1"/>
</dbReference>
<evidence type="ECO:0000313" key="16">
    <source>
        <dbReference type="EMBL" id="NOU52374.1"/>
    </source>
</evidence>
<organism evidence="16 17">
    <name type="scientific">Pseudoalteromonas caenipelagi</name>
    <dbReference type="NCBI Taxonomy" id="2726988"/>
    <lineage>
        <taxon>Bacteria</taxon>
        <taxon>Pseudomonadati</taxon>
        <taxon>Pseudomonadota</taxon>
        <taxon>Gammaproteobacteria</taxon>
        <taxon>Alteromonadales</taxon>
        <taxon>Pseudoalteromonadaceae</taxon>
        <taxon>Pseudoalteromonas</taxon>
    </lineage>
</organism>
<dbReference type="GO" id="GO:0016773">
    <property type="term" value="F:phosphotransferase activity, alcohol group as acceptor"/>
    <property type="evidence" value="ECO:0007669"/>
    <property type="project" value="UniProtKB-UniRule"/>
</dbReference>
<keyword evidence="12 15" id="KW-0472">Membrane</keyword>